<dbReference type="GO" id="GO:0016887">
    <property type="term" value="F:ATP hydrolysis activity"/>
    <property type="evidence" value="ECO:0007669"/>
    <property type="project" value="InterPro"/>
</dbReference>
<reference evidence="7" key="1">
    <citation type="submission" date="2020-09" db="EMBL/GenBank/DDBJ databases">
        <title>Novel species in genus Aeromicrobium.</title>
        <authorList>
            <person name="Zhang G."/>
        </authorList>
    </citation>
    <scope>NUCLEOTIDE SEQUENCE</scope>
    <source>
        <strain evidence="7">Zg-636</strain>
    </source>
</reference>
<dbReference type="InterPro" id="IPR017871">
    <property type="entry name" value="ABC_transporter-like_CS"/>
</dbReference>
<evidence type="ECO:0000256" key="5">
    <source>
        <dbReference type="ARBA" id="ARBA00022970"/>
    </source>
</evidence>
<evidence type="ECO:0000256" key="4">
    <source>
        <dbReference type="ARBA" id="ARBA00022840"/>
    </source>
</evidence>
<dbReference type="CDD" id="cd03224">
    <property type="entry name" value="ABC_TM1139_LivF_branched"/>
    <property type="match status" value="1"/>
</dbReference>
<dbReference type="InterPro" id="IPR027417">
    <property type="entry name" value="P-loop_NTPase"/>
</dbReference>
<dbReference type="GO" id="GO:0005524">
    <property type="term" value="F:ATP binding"/>
    <property type="evidence" value="ECO:0007669"/>
    <property type="project" value="UniProtKB-KW"/>
</dbReference>
<dbReference type="InterPro" id="IPR003593">
    <property type="entry name" value="AAA+_ATPase"/>
</dbReference>
<comment type="similarity">
    <text evidence="1">Belongs to the ABC transporter superfamily.</text>
</comment>
<keyword evidence="2" id="KW-0813">Transport</keyword>
<keyword evidence="3" id="KW-0547">Nucleotide-binding</keyword>
<dbReference type="PANTHER" id="PTHR43820:SF4">
    <property type="entry name" value="HIGH-AFFINITY BRANCHED-CHAIN AMINO ACID TRANSPORT ATP-BINDING PROTEIN LIVF"/>
    <property type="match status" value="1"/>
</dbReference>
<dbReference type="Pfam" id="PF00005">
    <property type="entry name" value="ABC_tran"/>
    <property type="match status" value="1"/>
</dbReference>
<name>A0A8I0EXW2_9ACTN</name>
<dbReference type="InterPro" id="IPR003439">
    <property type="entry name" value="ABC_transporter-like_ATP-bd"/>
</dbReference>
<dbReference type="GO" id="GO:0015807">
    <property type="term" value="P:L-amino acid transport"/>
    <property type="evidence" value="ECO:0007669"/>
    <property type="project" value="TreeGrafter"/>
</dbReference>
<accession>A0A8I0EXW2</accession>
<evidence type="ECO:0000313" key="8">
    <source>
        <dbReference type="Proteomes" id="UP000620591"/>
    </source>
</evidence>
<evidence type="ECO:0000313" key="7">
    <source>
        <dbReference type="EMBL" id="MBC9227486.1"/>
    </source>
</evidence>
<organism evidence="7 8">
    <name type="scientific">Aeromicrobium senzhongii</name>
    <dbReference type="NCBI Taxonomy" id="2663859"/>
    <lineage>
        <taxon>Bacteria</taxon>
        <taxon>Bacillati</taxon>
        <taxon>Actinomycetota</taxon>
        <taxon>Actinomycetes</taxon>
        <taxon>Propionibacteriales</taxon>
        <taxon>Nocardioidaceae</taxon>
        <taxon>Aeromicrobium</taxon>
    </lineage>
</organism>
<dbReference type="RefSeq" id="WP_187769956.1">
    <property type="nucleotide sequence ID" value="NZ_JACTVM010000004.1"/>
</dbReference>
<dbReference type="GO" id="GO:0015658">
    <property type="term" value="F:branched-chain amino acid transmembrane transporter activity"/>
    <property type="evidence" value="ECO:0007669"/>
    <property type="project" value="TreeGrafter"/>
</dbReference>
<evidence type="ECO:0000256" key="3">
    <source>
        <dbReference type="ARBA" id="ARBA00022741"/>
    </source>
</evidence>
<dbReference type="PROSITE" id="PS50893">
    <property type="entry name" value="ABC_TRANSPORTER_2"/>
    <property type="match status" value="1"/>
</dbReference>
<dbReference type="Gene3D" id="3.40.50.300">
    <property type="entry name" value="P-loop containing nucleotide triphosphate hydrolases"/>
    <property type="match status" value="1"/>
</dbReference>
<dbReference type="SMART" id="SM00382">
    <property type="entry name" value="AAA"/>
    <property type="match status" value="1"/>
</dbReference>
<sequence>MTALLEATDLTAGYGGATVLRGVSVHVEPGEVVVVLGANGAGKSTLLSVLSGQLPFQGRLAIDGNDVSSARPDTLLGKGVSLVPQGRGTLSAMSVLDNLRVGAVSRRDRAGIEEDIDRWFTVFPRLAERRDQISGTLSGGEQQMLAIARALMSRPRLLMCDEVSLGLAPVIVQGLFETLRDINRESGTALLLVEQNAELALEIASRVYLLEVGEVTTSGSAEAFSADDSIRAAYLGY</sequence>
<dbReference type="Proteomes" id="UP000620591">
    <property type="component" value="Unassembled WGS sequence"/>
</dbReference>
<dbReference type="PROSITE" id="PS00211">
    <property type="entry name" value="ABC_TRANSPORTER_1"/>
    <property type="match status" value="1"/>
</dbReference>
<feature type="domain" description="ABC transporter" evidence="6">
    <location>
        <begin position="5"/>
        <end position="237"/>
    </location>
</feature>
<gene>
    <name evidence="7" type="ORF">IBG24_14300</name>
</gene>
<keyword evidence="5" id="KW-0029">Amino-acid transport</keyword>
<evidence type="ECO:0000259" key="6">
    <source>
        <dbReference type="PROSITE" id="PS50893"/>
    </source>
</evidence>
<proteinExistence type="inferred from homology"/>
<dbReference type="PANTHER" id="PTHR43820">
    <property type="entry name" value="HIGH-AFFINITY BRANCHED-CHAIN AMINO ACID TRANSPORT ATP-BINDING PROTEIN LIVF"/>
    <property type="match status" value="1"/>
</dbReference>
<evidence type="ECO:0000256" key="2">
    <source>
        <dbReference type="ARBA" id="ARBA00022448"/>
    </source>
</evidence>
<dbReference type="SUPFAM" id="SSF52540">
    <property type="entry name" value="P-loop containing nucleoside triphosphate hydrolases"/>
    <property type="match status" value="1"/>
</dbReference>
<dbReference type="EMBL" id="JACTVM010000004">
    <property type="protein sequence ID" value="MBC9227486.1"/>
    <property type="molecule type" value="Genomic_DNA"/>
</dbReference>
<evidence type="ECO:0000256" key="1">
    <source>
        <dbReference type="ARBA" id="ARBA00005417"/>
    </source>
</evidence>
<keyword evidence="4 7" id="KW-0067">ATP-binding</keyword>
<protein>
    <submittedName>
        <fullName evidence="7">ABC transporter ATP-binding protein</fullName>
    </submittedName>
</protein>
<dbReference type="AlphaFoldDB" id="A0A8I0EXW2"/>
<dbReference type="InterPro" id="IPR052156">
    <property type="entry name" value="BCAA_Transport_ATP-bd_LivF"/>
</dbReference>
<comment type="caution">
    <text evidence="7">The sequence shown here is derived from an EMBL/GenBank/DDBJ whole genome shotgun (WGS) entry which is preliminary data.</text>
</comment>